<dbReference type="PANTHER" id="PTHR34848">
    <property type="match status" value="1"/>
</dbReference>
<comment type="pathway">
    <text evidence="5">Cofactor biosynthesis; adenosylcobalamin biosynthesis; adenosylcobalamin from cob(II)yrinate a,c-diamide: step 6/7.</text>
</comment>
<keyword evidence="21" id="KW-1185">Reference proteome</keyword>
<feature type="binding site" evidence="19">
    <location>
        <position position="68"/>
    </location>
    <ligand>
        <name>GTP</name>
        <dbReference type="ChEBI" id="CHEBI:37565"/>
    </ligand>
</feature>
<evidence type="ECO:0000256" key="19">
    <source>
        <dbReference type="PIRSR" id="PIRSR006135-2"/>
    </source>
</evidence>
<keyword evidence="14" id="KW-0067">ATP-binding</keyword>
<gene>
    <name evidence="20" type="ORF">BD833_104274</name>
</gene>
<accession>A0A5S5D0C0</accession>
<evidence type="ECO:0000256" key="4">
    <source>
        <dbReference type="ARBA" id="ARBA00003889"/>
    </source>
</evidence>
<dbReference type="PANTHER" id="PTHR34848:SF1">
    <property type="entry name" value="BIFUNCTIONAL ADENOSYLCOBALAMIN BIOSYNTHESIS PROTEIN COBU"/>
    <property type="match status" value="1"/>
</dbReference>
<feature type="binding site" evidence="19">
    <location>
        <begin position="37"/>
        <end position="39"/>
    </location>
    <ligand>
        <name>GTP</name>
        <dbReference type="ChEBI" id="CHEBI:37565"/>
    </ligand>
</feature>
<evidence type="ECO:0000256" key="18">
    <source>
        <dbReference type="PIRSR" id="PIRSR006135-1"/>
    </source>
</evidence>
<dbReference type="GO" id="GO:0043752">
    <property type="term" value="F:adenosylcobinamide kinase activity"/>
    <property type="evidence" value="ECO:0007669"/>
    <property type="project" value="UniProtKB-EC"/>
</dbReference>
<evidence type="ECO:0000256" key="12">
    <source>
        <dbReference type="ARBA" id="ARBA00022741"/>
    </source>
</evidence>
<keyword evidence="13 20" id="KW-0418">Kinase</keyword>
<dbReference type="CDD" id="cd00544">
    <property type="entry name" value="CobU"/>
    <property type="match status" value="1"/>
</dbReference>
<comment type="similarity">
    <text evidence="7">Belongs to the CobU/CobP family.</text>
</comment>
<dbReference type="EC" id="2.7.1.156" evidence="8"/>
<evidence type="ECO:0000256" key="11">
    <source>
        <dbReference type="ARBA" id="ARBA00022679"/>
    </source>
</evidence>
<evidence type="ECO:0000256" key="15">
    <source>
        <dbReference type="ARBA" id="ARBA00023134"/>
    </source>
</evidence>
<evidence type="ECO:0000256" key="6">
    <source>
        <dbReference type="ARBA" id="ARBA00005159"/>
    </source>
</evidence>
<evidence type="ECO:0000313" key="21">
    <source>
        <dbReference type="Proteomes" id="UP000322499"/>
    </source>
</evidence>
<name>A0A5S5D0C0_9ACTN</name>
<dbReference type="GO" id="GO:0005524">
    <property type="term" value="F:ATP binding"/>
    <property type="evidence" value="ECO:0007669"/>
    <property type="project" value="UniProtKB-KW"/>
</dbReference>
<dbReference type="InterPro" id="IPR003203">
    <property type="entry name" value="CobU/CobP"/>
</dbReference>
<dbReference type="UniPathway" id="UPA00148">
    <property type="reaction ID" value="UER00236"/>
</dbReference>
<comment type="catalytic activity">
    <reaction evidence="3">
        <text>adenosylcob(III)inamide + GTP = adenosylcob(III)inamide phosphate + GDP + H(+)</text>
        <dbReference type="Rhea" id="RHEA:15765"/>
        <dbReference type="ChEBI" id="CHEBI:2480"/>
        <dbReference type="ChEBI" id="CHEBI:15378"/>
        <dbReference type="ChEBI" id="CHEBI:37565"/>
        <dbReference type="ChEBI" id="CHEBI:58189"/>
        <dbReference type="ChEBI" id="CHEBI:58502"/>
        <dbReference type="EC" id="2.7.1.156"/>
    </reaction>
</comment>
<dbReference type="GO" id="GO:0005525">
    <property type="term" value="F:GTP binding"/>
    <property type="evidence" value="ECO:0007669"/>
    <property type="project" value="UniProtKB-KW"/>
</dbReference>
<feature type="binding site" evidence="19">
    <location>
        <begin position="13"/>
        <end position="20"/>
    </location>
    <ligand>
        <name>GTP</name>
        <dbReference type="ChEBI" id="CHEBI:37565"/>
    </ligand>
</feature>
<evidence type="ECO:0000256" key="1">
    <source>
        <dbReference type="ARBA" id="ARBA00000312"/>
    </source>
</evidence>
<organism evidence="20 21">
    <name type="scientific">Blastococcus xanthinilyticus</name>
    <dbReference type="NCBI Taxonomy" id="1564164"/>
    <lineage>
        <taxon>Bacteria</taxon>
        <taxon>Bacillati</taxon>
        <taxon>Actinomycetota</taxon>
        <taxon>Actinomycetes</taxon>
        <taxon>Geodermatophilales</taxon>
        <taxon>Geodermatophilaceae</taxon>
        <taxon>Blastococcus</taxon>
    </lineage>
</organism>
<proteinExistence type="inferred from homology"/>
<protein>
    <recommendedName>
        <fullName evidence="16">Adenosylcobinamide kinase</fullName>
        <ecNumber evidence="8">2.7.1.156</ecNumber>
        <ecNumber evidence="9">2.7.7.62</ecNumber>
    </recommendedName>
    <alternativeName>
        <fullName evidence="17">Adenosylcobinamide-phosphate guanylyltransferase</fullName>
    </alternativeName>
</protein>
<keyword evidence="15 19" id="KW-0342">GTP-binding</keyword>
<comment type="catalytic activity">
    <reaction evidence="2">
        <text>adenosylcob(III)inamide phosphate + GTP + H(+) = adenosylcob(III)inamide-GDP + diphosphate</text>
        <dbReference type="Rhea" id="RHEA:22712"/>
        <dbReference type="ChEBI" id="CHEBI:15378"/>
        <dbReference type="ChEBI" id="CHEBI:33019"/>
        <dbReference type="ChEBI" id="CHEBI:37565"/>
        <dbReference type="ChEBI" id="CHEBI:58502"/>
        <dbReference type="ChEBI" id="CHEBI:60487"/>
        <dbReference type="EC" id="2.7.7.62"/>
    </reaction>
</comment>
<evidence type="ECO:0000256" key="2">
    <source>
        <dbReference type="ARBA" id="ARBA00000711"/>
    </source>
</evidence>
<evidence type="ECO:0000256" key="17">
    <source>
        <dbReference type="ARBA" id="ARBA00030571"/>
    </source>
</evidence>
<dbReference type="PIRSF" id="PIRSF006135">
    <property type="entry name" value="CobU"/>
    <property type="match status" value="1"/>
</dbReference>
<dbReference type="EMBL" id="VNHW01000004">
    <property type="protein sequence ID" value="TYP88566.1"/>
    <property type="molecule type" value="Genomic_DNA"/>
</dbReference>
<dbReference type="Pfam" id="PF02283">
    <property type="entry name" value="CobU"/>
    <property type="match status" value="1"/>
</dbReference>
<keyword evidence="11 20" id="KW-0808">Transferase</keyword>
<keyword evidence="10" id="KW-0169">Cobalamin biosynthesis</keyword>
<evidence type="ECO:0000256" key="13">
    <source>
        <dbReference type="ARBA" id="ARBA00022777"/>
    </source>
</evidence>
<evidence type="ECO:0000256" key="10">
    <source>
        <dbReference type="ARBA" id="ARBA00022573"/>
    </source>
</evidence>
<keyword evidence="12 19" id="KW-0547">Nucleotide-binding</keyword>
<dbReference type="Proteomes" id="UP000322499">
    <property type="component" value="Unassembled WGS sequence"/>
</dbReference>
<evidence type="ECO:0000256" key="8">
    <source>
        <dbReference type="ARBA" id="ARBA00012016"/>
    </source>
</evidence>
<evidence type="ECO:0000256" key="5">
    <source>
        <dbReference type="ARBA" id="ARBA00004692"/>
    </source>
</evidence>
<reference evidence="20 21" key="1">
    <citation type="submission" date="2019-07" db="EMBL/GenBank/DDBJ databases">
        <title>Genomic Encyclopedia of Archaeal and Bacterial Type Strains, Phase II (KMG-II): from individual species to whole genera.</title>
        <authorList>
            <person name="Goeker M."/>
        </authorList>
    </citation>
    <scope>NUCLEOTIDE SEQUENCE [LARGE SCALE GENOMIC DNA]</scope>
    <source>
        <strain evidence="20 21">DSM 46842</strain>
    </source>
</reference>
<comment type="pathway">
    <text evidence="6">Cofactor biosynthesis; adenosylcobalamin biosynthesis; adenosylcobalamin from cob(II)yrinate a,c-diamide: step 5/7.</text>
</comment>
<evidence type="ECO:0000256" key="7">
    <source>
        <dbReference type="ARBA" id="ARBA00007490"/>
    </source>
</evidence>
<dbReference type="RefSeq" id="WP_243737532.1">
    <property type="nucleotide sequence ID" value="NZ_VNHW01000004.1"/>
</dbReference>
<dbReference type="GO" id="GO:0009236">
    <property type="term" value="P:cobalamin biosynthetic process"/>
    <property type="evidence" value="ECO:0007669"/>
    <property type="project" value="UniProtKB-UniPathway"/>
</dbReference>
<evidence type="ECO:0000256" key="14">
    <source>
        <dbReference type="ARBA" id="ARBA00022840"/>
    </source>
</evidence>
<dbReference type="InterPro" id="IPR027417">
    <property type="entry name" value="P-loop_NTPase"/>
</dbReference>
<dbReference type="Gene3D" id="3.40.50.300">
    <property type="entry name" value="P-loop containing nucleotide triphosphate hydrolases"/>
    <property type="match status" value="1"/>
</dbReference>
<feature type="binding site" evidence="19">
    <location>
        <begin position="57"/>
        <end position="60"/>
    </location>
    <ligand>
        <name>GTP</name>
        <dbReference type="ChEBI" id="CHEBI:37565"/>
    </ligand>
</feature>
<comment type="caution">
    <text evidence="20">The sequence shown here is derived from an EMBL/GenBank/DDBJ whole genome shotgun (WGS) entry which is preliminary data.</text>
</comment>
<sequence length="181" mass="19558">MIGRRIRRTLVLGGARSGKSRHAEQLLARAGEVEYVACGLPADGGDPEWADRVALHRVRRPASWSTVETTDLVAVLGRPGPPVLVDCLSTWLARVMDDCGVWTEDDGADERLARAVDDVVAAWSGTRRRVVAVSNEVGSGIVPATASGRRYRDELGILNARVAAASQRVWLVTAGLPQRLR</sequence>
<feature type="binding site" evidence="19">
    <location>
        <position position="86"/>
    </location>
    <ligand>
        <name>GTP</name>
        <dbReference type="ChEBI" id="CHEBI:37565"/>
    </ligand>
</feature>
<evidence type="ECO:0000256" key="9">
    <source>
        <dbReference type="ARBA" id="ARBA00012523"/>
    </source>
</evidence>
<feature type="active site" description="GMP-histidine intermediate" evidence="18">
    <location>
        <position position="56"/>
    </location>
</feature>
<evidence type="ECO:0000313" key="20">
    <source>
        <dbReference type="EMBL" id="TYP88566.1"/>
    </source>
</evidence>
<dbReference type="SUPFAM" id="SSF52540">
    <property type="entry name" value="P-loop containing nucleoside triphosphate hydrolases"/>
    <property type="match status" value="1"/>
</dbReference>
<evidence type="ECO:0000256" key="16">
    <source>
        <dbReference type="ARBA" id="ARBA00029570"/>
    </source>
</evidence>
<comment type="function">
    <text evidence="4">Catalyzes ATP-dependent phosphorylation of adenosylcobinamide and addition of GMP to adenosylcobinamide phosphate.</text>
</comment>
<dbReference type="AlphaFoldDB" id="A0A5S5D0C0"/>
<dbReference type="GO" id="GO:0008820">
    <property type="term" value="F:cobinamide phosphate guanylyltransferase activity"/>
    <property type="evidence" value="ECO:0007669"/>
    <property type="project" value="UniProtKB-EC"/>
</dbReference>
<dbReference type="EC" id="2.7.7.62" evidence="9"/>
<evidence type="ECO:0000256" key="3">
    <source>
        <dbReference type="ARBA" id="ARBA00001522"/>
    </source>
</evidence>
<keyword evidence="20" id="KW-0548">Nucleotidyltransferase</keyword>
<comment type="catalytic activity">
    <reaction evidence="1">
        <text>adenosylcob(III)inamide + ATP = adenosylcob(III)inamide phosphate + ADP + H(+)</text>
        <dbReference type="Rhea" id="RHEA:15769"/>
        <dbReference type="ChEBI" id="CHEBI:2480"/>
        <dbReference type="ChEBI" id="CHEBI:15378"/>
        <dbReference type="ChEBI" id="CHEBI:30616"/>
        <dbReference type="ChEBI" id="CHEBI:58502"/>
        <dbReference type="ChEBI" id="CHEBI:456216"/>
        <dbReference type="EC" id="2.7.1.156"/>
    </reaction>
</comment>